<proteinExistence type="predicted"/>
<protein>
    <submittedName>
        <fullName evidence="1">Uncharacterized protein</fullName>
    </submittedName>
</protein>
<sequence>MARILQFEPRRQVVRPHRETLDTALSPKRPHISDRDLWTRDYRETDNIVYAIMKIKEILDYHLYYDDVWPYLLLSFMESVHTSRQGGGEDLPATGASLKDYVLSAVTADNKRDLSMVLLLADLIEKSPTYRGTSSSP</sequence>
<dbReference type="Proteomes" id="UP000293296">
    <property type="component" value="Chromosome"/>
</dbReference>
<dbReference type="OrthoDB" id="5456958at2"/>
<accession>A0A4P6HNN0</accession>
<name>A0A4P6HNN0_9BACT</name>
<keyword evidence="2" id="KW-1185">Reference proteome</keyword>
<dbReference type="AlphaFoldDB" id="A0A4P6HNN0"/>
<evidence type="ECO:0000313" key="2">
    <source>
        <dbReference type="Proteomes" id="UP000293296"/>
    </source>
</evidence>
<reference evidence="1 2" key="1">
    <citation type="submission" date="2018-02" db="EMBL/GenBank/DDBJ databases">
        <title>Genome sequence of Desulfovibrio carbinolicus DSM 3852.</title>
        <authorList>
            <person name="Wilbanks E."/>
            <person name="Skennerton C.T."/>
            <person name="Orphan V.J."/>
        </authorList>
    </citation>
    <scope>NUCLEOTIDE SEQUENCE [LARGE SCALE GENOMIC DNA]</scope>
    <source>
        <strain evidence="1 2">DSM 3852</strain>
    </source>
</reference>
<organism evidence="1 2">
    <name type="scientific">Solidesulfovibrio carbinolicus</name>
    <dbReference type="NCBI Taxonomy" id="296842"/>
    <lineage>
        <taxon>Bacteria</taxon>
        <taxon>Pseudomonadati</taxon>
        <taxon>Thermodesulfobacteriota</taxon>
        <taxon>Desulfovibrionia</taxon>
        <taxon>Desulfovibrionales</taxon>
        <taxon>Desulfovibrionaceae</taxon>
        <taxon>Solidesulfovibrio</taxon>
    </lineage>
</organism>
<dbReference type="KEGG" id="dcb:C3Y92_17110"/>
<gene>
    <name evidence="1" type="ORF">C3Y92_17110</name>
</gene>
<evidence type="ECO:0000313" key="1">
    <source>
        <dbReference type="EMBL" id="QAZ68857.1"/>
    </source>
</evidence>
<dbReference type="EMBL" id="CP026538">
    <property type="protein sequence ID" value="QAZ68857.1"/>
    <property type="molecule type" value="Genomic_DNA"/>
</dbReference>
<dbReference type="RefSeq" id="WP_012750229.1">
    <property type="nucleotide sequence ID" value="NZ_CP026538.1"/>
</dbReference>